<evidence type="ECO:0000256" key="3">
    <source>
        <dbReference type="ARBA" id="ARBA00022679"/>
    </source>
</evidence>
<keyword evidence="6" id="KW-1185">Reference proteome</keyword>
<evidence type="ECO:0000313" key="5">
    <source>
        <dbReference type="EMBL" id="PYI09564.1"/>
    </source>
</evidence>
<accession>A0A319EXQ2</accession>
<keyword evidence="3" id="KW-0808">Transferase</keyword>
<evidence type="ECO:0000256" key="2">
    <source>
        <dbReference type="ARBA" id="ARBA00022676"/>
    </source>
</evidence>
<evidence type="ECO:0000256" key="4">
    <source>
        <dbReference type="SAM" id="Phobius"/>
    </source>
</evidence>
<reference evidence="5 6" key="1">
    <citation type="submission" date="2018-02" db="EMBL/GenBank/DDBJ databases">
        <title>The genomes of Aspergillus section Nigri reveals drivers in fungal speciation.</title>
        <authorList>
            <consortium name="DOE Joint Genome Institute"/>
            <person name="Vesth T.C."/>
            <person name="Nybo J."/>
            <person name="Theobald S."/>
            <person name="Brandl J."/>
            <person name="Frisvad J.C."/>
            <person name="Nielsen K.F."/>
            <person name="Lyhne E.K."/>
            <person name="Kogle M.E."/>
            <person name="Kuo A."/>
            <person name="Riley R."/>
            <person name="Clum A."/>
            <person name="Nolan M."/>
            <person name="Lipzen A."/>
            <person name="Salamov A."/>
            <person name="Henrissat B."/>
            <person name="Wiebenga A."/>
            <person name="De vries R.P."/>
            <person name="Grigoriev I.V."/>
            <person name="Mortensen U.H."/>
            <person name="Andersen M.R."/>
            <person name="Baker S.E."/>
        </authorList>
    </citation>
    <scope>NUCLEOTIDE SEQUENCE [LARGE SCALE GENOMIC DNA]</scope>
    <source>
        <strain evidence="5 6">CBS 121057</strain>
    </source>
</reference>
<dbReference type="CDD" id="cd06532">
    <property type="entry name" value="Glyco_transf_25"/>
    <property type="match status" value="1"/>
</dbReference>
<keyword evidence="2" id="KW-0328">Glycosyltransferase</keyword>
<keyword evidence="4" id="KW-0812">Transmembrane</keyword>
<evidence type="ECO:0008006" key="7">
    <source>
        <dbReference type="Google" id="ProtNLM"/>
    </source>
</evidence>
<keyword evidence="4" id="KW-0472">Membrane</keyword>
<organism evidence="5 6">
    <name type="scientific">Aspergillus sclerotiicarbonarius (strain CBS 121057 / IBT 28362)</name>
    <dbReference type="NCBI Taxonomy" id="1448318"/>
    <lineage>
        <taxon>Eukaryota</taxon>
        <taxon>Fungi</taxon>
        <taxon>Dikarya</taxon>
        <taxon>Ascomycota</taxon>
        <taxon>Pezizomycotina</taxon>
        <taxon>Eurotiomycetes</taxon>
        <taxon>Eurotiomycetidae</taxon>
        <taxon>Eurotiales</taxon>
        <taxon>Aspergillaceae</taxon>
        <taxon>Aspergillus</taxon>
        <taxon>Aspergillus subgen. Circumdati</taxon>
    </lineage>
</organism>
<proteinExistence type="inferred from homology"/>
<protein>
    <recommendedName>
        <fullName evidence="7">LPS glycosyltransferase</fullName>
    </recommendedName>
</protein>
<dbReference type="VEuPathDB" id="FungiDB:BO78DRAFT_308143"/>
<dbReference type="InterPro" id="IPR050757">
    <property type="entry name" value="Collagen_mod_GT25"/>
</dbReference>
<feature type="transmembrane region" description="Helical" evidence="4">
    <location>
        <begin position="25"/>
        <end position="46"/>
    </location>
</feature>
<dbReference type="PANTHER" id="PTHR10730">
    <property type="entry name" value="PROCOLLAGEN-LYSINE,2-OXOGLUTARATE 5-DIOXYGENASE/GLYCOSYLTRANSFERASE 25 FAMILY MEMBER"/>
    <property type="match status" value="1"/>
</dbReference>
<evidence type="ECO:0000256" key="1">
    <source>
        <dbReference type="ARBA" id="ARBA00006721"/>
    </source>
</evidence>
<dbReference type="GO" id="GO:0016740">
    <property type="term" value="F:transferase activity"/>
    <property type="evidence" value="ECO:0007669"/>
    <property type="project" value="UniProtKB-KW"/>
</dbReference>
<sequence>MGALRLNIPSSSPALTFVRNRQRKFLYAGLSSILLLVLWGTLLLVFDAPYGTLGQGIGSSDGASLEAVRNQTLGFERIFCINLPSRTDKRDAIVLGSSITQFRVDWVDGVSSEDMSPKAYPPRFDEADRPRMLPGEIGSWRAHVNAMQRIVAERLSTALILEDDVDWDVTLKTQLHDFAQGALALQPKPHSTHNRPPHSSSSSPYGTEWDLLWLGHCGMKCQRNTPFYIMKNDPTSVPAYALPQYWAGPAIHPLVDNIKHNRIICKSTLAVCSSAYAVTFHAAQKILAALSVAPSEESMPAGESVVFDVMLGRLCERGYLRCVSSYPSVMGNWKGAGLPSKGSDIQYRYDGPREQRVYEGASFQGVVYSVMDNLGELLGGERVVRASVRDVMKPVLELGAVKGVKGKLHVLDYEEMVLSGV</sequence>
<dbReference type="Proteomes" id="UP000248423">
    <property type="component" value="Unassembled WGS sequence"/>
</dbReference>
<dbReference type="AlphaFoldDB" id="A0A319EXQ2"/>
<dbReference type="InterPro" id="IPR002654">
    <property type="entry name" value="Glyco_trans_25"/>
</dbReference>
<evidence type="ECO:0000313" key="6">
    <source>
        <dbReference type="Proteomes" id="UP000248423"/>
    </source>
</evidence>
<name>A0A319EXQ2_ASPSB</name>
<dbReference type="EMBL" id="KZ826326">
    <property type="protein sequence ID" value="PYI09564.1"/>
    <property type="molecule type" value="Genomic_DNA"/>
</dbReference>
<dbReference type="PANTHER" id="PTHR10730:SF53">
    <property type="entry name" value="GLYCOSYLTRANSFERASE 25 FAMILY MEMBER"/>
    <property type="match status" value="1"/>
</dbReference>
<gene>
    <name evidence="5" type="ORF">BO78DRAFT_308143</name>
</gene>
<comment type="similarity">
    <text evidence="1">Belongs to the glycosyltransferase 25 family.</text>
</comment>
<keyword evidence="4" id="KW-1133">Transmembrane helix</keyword>
<dbReference type="OrthoDB" id="47375at2759"/>